<proteinExistence type="predicted"/>
<dbReference type="RefSeq" id="WP_135954830.1">
    <property type="nucleotide sequence ID" value="NZ_JABCKY010000002.1"/>
</dbReference>
<name>A0A7Y0RCF4_9GAMM</name>
<evidence type="ECO:0000313" key="2">
    <source>
        <dbReference type="Proteomes" id="UP000567186"/>
    </source>
</evidence>
<organism evidence="1 2">
    <name type="scientific">Marinobacter orientalis</name>
    <dbReference type="NCBI Taxonomy" id="1928859"/>
    <lineage>
        <taxon>Bacteria</taxon>
        <taxon>Pseudomonadati</taxon>
        <taxon>Pseudomonadota</taxon>
        <taxon>Gammaproteobacteria</taxon>
        <taxon>Pseudomonadales</taxon>
        <taxon>Marinobacteraceae</taxon>
        <taxon>Marinobacter</taxon>
    </lineage>
</organism>
<evidence type="ECO:0000313" key="1">
    <source>
        <dbReference type="EMBL" id="NMT63648.1"/>
    </source>
</evidence>
<comment type="caution">
    <text evidence="1">The sequence shown here is derived from an EMBL/GenBank/DDBJ whole genome shotgun (WGS) entry which is preliminary data.</text>
</comment>
<dbReference type="OrthoDB" id="6368944at2"/>
<dbReference type="AlphaFoldDB" id="A0A7Y0RCF4"/>
<accession>A0A7Y0RCF4</accession>
<protein>
    <submittedName>
        <fullName evidence="1">Uncharacterized protein</fullName>
    </submittedName>
</protein>
<dbReference type="EMBL" id="JABCKY010000002">
    <property type="protein sequence ID" value="NMT63648.1"/>
    <property type="molecule type" value="Genomic_DNA"/>
</dbReference>
<sequence length="286" mass="33480">MLIEQMDHLSVWEVAHRWHGYDPNLTDPLTLPLPIQDTLRNITRQQFRHELSVCSTNGVVRKSRQTLPSFEDFVIPEFTESEIEEGSTDEGHPMKTVWLSEAVNTLSEEDRQDRYEEFSDNWTRRHDEAVKDFPRCFDQRVFRKADLEKVHVLRSDVLRLCELGNMALPAFWFSDSEREDHQRYLETGNASDSVHQRAARMKREEIDAFWSRLSTQQKHRLLCREIAAAIWLKAPDRNIANIIRDPAIHELGGGKYYGDDKTVREWIKDLDPRPPEMKKGGRPAGQ</sequence>
<reference evidence="1 2" key="1">
    <citation type="submission" date="2020-04" db="EMBL/GenBank/DDBJ databases">
        <title>Marinobacter oceani sp. nov., isolated from marine solar saltern.</title>
        <authorList>
            <person name="Chen X.-Y."/>
        </authorList>
    </citation>
    <scope>NUCLEOTIDE SEQUENCE [LARGE SCALE GENOMIC DNA]</scope>
    <source>
        <strain evidence="1 2">W62</strain>
    </source>
</reference>
<keyword evidence="2" id="KW-1185">Reference proteome</keyword>
<dbReference type="Proteomes" id="UP000567186">
    <property type="component" value="Unassembled WGS sequence"/>
</dbReference>
<gene>
    <name evidence="1" type="ORF">HIU99_08545</name>
</gene>